<comment type="caution">
    <text evidence="1">The sequence shown here is derived from an EMBL/GenBank/DDBJ whole genome shotgun (WGS) entry which is preliminary data.</text>
</comment>
<organism evidence="1 2">
    <name type="scientific">Candidatus Brocadia fulgida</name>
    <dbReference type="NCBI Taxonomy" id="380242"/>
    <lineage>
        <taxon>Bacteria</taxon>
        <taxon>Pseudomonadati</taxon>
        <taxon>Planctomycetota</taxon>
        <taxon>Candidatus Brocadiia</taxon>
        <taxon>Candidatus Brocadiales</taxon>
        <taxon>Candidatus Brocadiaceae</taxon>
        <taxon>Candidatus Brocadia</taxon>
    </lineage>
</organism>
<dbReference type="AlphaFoldDB" id="A0A0M2UXS5"/>
<reference evidence="1 2" key="1">
    <citation type="journal article" date="2013" name="BMC Microbiol.">
        <title>Identification of the type II cytochrome c maturation pathway in anammox bacteria by comparative genomics.</title>
        <authorList>
            <person name="Ferousi C."/>
            <person name="Speth D.R."/>
            <person name="Reimann J."/>
            <person name="Op den Camp H.J."/>
            <person name="Allen J.W."/>
            <person name="Keltjens J.T."/>
            <person name="Jetten M.S."/>
        </authorList>
    </citation>
    <scope>NUCLEOTIDE SEQUENCE [LARGE SCALE GENOMIC DNA]</scope>
    <source>
        <strain evidence="1">RU1</strain>
    </source>
</reference>
<sequence>MDIGDSSNRGLLRIDLQTSLKRSPLNPKDITPFQRILLTTDGMVTEMLEAYLWERMKVIKLFQGYFVADNENPFLEIAKGCRVMQRKVLLCGRLSQKNHLYADSIIIPDRLDERIKDSLLNTNKPIGLLILENRLETFREILDCGKEEAEDLADYFNIRRSEFLIFRTYRVFSNRLPIMLITEKFPESGMRI</sequence>
<keyword evidence="1" id="KW-0456">Lyase</keyword>
<dbReference type="Proteomes" id="UP000034954">
    <property type="component" value="Unassembled WGS sequence"/>
</dbReference>
<name>A0A0M2UXS5_9BACT</name>
<keyword evidence="2" id="KW-1185">Reference proteome</keyword>
<dbReference type="Gene3D" id="3.40.1410.10">
    <property type="entry name" value="Chorismate lyase-like"/>
    <property type="match status" value="1"/>
</dbReference>
<keyword evidence="1" id="KW-0670">Pyruvate</keyword>
<dbReference type="EMBL" id="LAQJ01000048">
    <property type="protein sequence ID" value="KKO20893.1"/>
    <property type="molecule type" value="Genomic_DNA"/>
</dbReference>
<dbReference type="InterPro" id="IPR002800">
    <property type="entry name" value="Rv2949c-like"/>
</dbReference>
<dbReference type="EC" id="4.1.3.40" evidence="1"/>
<gene>
    <name evidence="1" type="ORF">BROFUL_00380</name>
</gene>
<protein>
    <submittedName>
        <fullName evidence="1">Chorismate pyruvate-lyase</fullName>
        <ecNumber evidence="1">4.1.3.40</ecNumber>
    </submittedName>
</protein>
<dbReference type="GO" id="GO:0008813">
    <property type="term" value="F:chorismate lyase activity"/>
    <property type="evidence" value="ECO:0007669"/>
    <property type="project" value="UniProtKB-EC"/>
</dbReference>
<dbReference type="Pfam" id="PF01947">
    <property type="entry name" value="Rv2949c-like"/>
    <property type="match status" value="1"/>
</dbReference>
<evidence type="ECO:0000313" key="1">
    <source>
        <dbReference type="EMBL" id="KKO20893.1"/>
    </source>
</evidence>
<dbReference type="InterPro" id="IPR028978">
    <property type="entry name" value="Chorismate_lyase_/UTRA_dom_sf"/>
</dbReference>
<accession>A0A0M2UXS5</accession>
<evidence type="ECO:0000313" key="2">
    <source>
        <dbReference type="Proteomes" id="UP000034954"/>
    </source>
</evidence>
<dbReference type="SUPFAM" id="SSF64288">
    <property type="entry name" value="Chorismate lyase-like"/>
    <property type="match status" value="1"/>
</dbReference>
<proteinExistence type="predicted"/>